<evidence type="ECO:0000256" key="6">
    <source>
        <dbReference type="ARBA" id="ARBA00022723"/>
    </source>
</evidence>
<dbReference type="Gene3D" id="3.40.50.620">
    <property type="entry name" value="HUPs"/>
    <property type="match status" value="1"/>
</dbReference>
<dbReference type="SUPFAM" id="SSF47323">
    <property type="entry name" value="Anticodon-binding domain of a subclass of class I aminoacyl-tRNA synthetases"/>
    <property type="match status" value="1"/>
</dbReference>
<organism evidence="15 16">
    <name type="scientific">Rubripirellula amarantea</name>
    <dbReference type="NCBI Taxonomy" id="2527999"/>
    <lineage>
        <taxon>Bacteria</taxon>
        <taxon>Pseudomonadati</taxon>
        <taxon>Planctomycetota</taxon>
        <taxon>Planctomycetia</taxon>
        <taxon>Pirellulales</taxon>
        <taxon>Pirellulaceae</taxon>
        <taxon>Rubripirellula</taxon>
    </lineage>
</organism>
<dbReference type="Gene3D" id="1.20.120.1910">
    <property type="entry name" value="Cysteine-tRNA ligase, C-terminal anti-codon recognition domain"/>
    <property type="match status" value="1"/>
</dbReference>
<evidence type="ECO:0000256" key="13">
    <source>
        <dbReference type="SAM" id="MobiDB-lite"/>
    </source>
</evidence>
<dbReference type="PANTHER" id="PTHR10890">
    <property type="entry name" value="CYSTEINYL-TRNA SYNTHETASE"/>
    <property type="match status" value="1"/>
</dbReference>
<keyword evidence="10 12" id="KW-0648">Protein biosynthesis</keyword>
<proteinExistence type="inferred from homology"/>
<dbReference type="InterPro" id="IPR015803">
    <property type="entry name" value="Cys-tRNA-ligase"/>
</dbReference>
<evidence type="ECO:0000256" key="4">
    <source>
        <dbReference type="ARBA" id="ARBA00022490"/>
    </source>
</evidence>
<dbReference type="HAMAP" id="MF_00041">
    <property type="entry name" value="Cys_tRNA_synth"/>
    <property type="match status" value="1"/>
</dbReference>
<evidence type="ECO:0000256" key="12">
    <source>
        <dbReference type="HAMAP-Rule" id="MF_00041"/>
    </source>
</evidence>
<keyword evidence="9 12" id="KW-0067">ATP-binding</keyword>
<evidence type="ECO:0000256" key="7">
    <source>
        <dbReference type="ARBA" id="ARBA00022741"/>
    </source>
</evidence>
<dbReference type="NCBIfam" id="TIGR00435">
    <property type="entry name" value="cysS"/>
    <property type="match status" value="1"/>
</dbReference>
<keyword evidence="16" id="KW-1185">Reference proteome</keyword>
<dbReference type="SMART" id="SM00840">
    <property type="entry name" value="DALR_2"/>
    <property type="match status" value="1"/>
</dbReference>
<dbReference type="GO" id="GO:0004817">
    <property type="term" value="F:cysteine-tRNA ligase activity"/>
    <property type="evidence" value="ECO:0007669"/>
    <property type="project" value="UniProtKB-UniRule"/>
</dbReference>
<feature type="compositionally biased region" description="Basic and acidic residues" evidence="13">
    <location>
        <begin position="280"/>
        <end position="293"/>
    </location>
</feature>
<evidence type="ECO:0000313" key="16">
    <source>
        <dbReference type="Proteomes" id="UP000316598"/>
    </source>
</evidence>
<dbReference type="GO" id="GO:0005524">
    <property type="term" value="F:ATP binding"/>
    <property type="evidence" value="ECO:0007669"/>
    <property type="project" value="UniProtKB-UniRule"/>
</dbReference>
<feature type="binding site" evidence="12">
    <location>
        <position position="250"/>
    </location>
    <ligand>
        <name>Zn(2+)</name>
        <dbReference type="ChEBI" id="CHEBI:29105"/>
    </ligand>
</feature>
<feature type="binding site" evidence="12">
    <location>
        <position position="254"/>
    </location>
    <ligand>
        <name>Zn(2+)</name>
        <dbReference type="ChEBI" id="CHEBI:29105"/>
    </ligand>
</feature>
<dbReference type="GO" id="GO:0006423">
    <property type="term" value="P:cysteinyl-tRNA aminoacylation"/>
    <property type="evidence" value="ECO:0007669"/>
    <property type="project" value="UniProtKB-UniRule"/>
</dbReference>
<keyword evidence="7 12" id="KW-0547">Nucleotide-binding</keyword>
<keyword evidence="4 12" id="KW-0963">Cytoplasm</keyword>
<keyword evidence="11 12" id="KW-0030">Aminoacyl-tRNA synthetase</keyword>
<dbReference type="AlphaFoldDB" id="A0A5C5WQT6"/>
<sequence>MSTAPAAAEVTPVMTKKPEIRVYNTLSKTKEPFAPLHPPKVGIYLCGPTVYAESHIGHMVGPVIFDTVKRYLRYSGYDVTWVVNITDVDDKLINKSKERGIPMSQIATEMTADYLANLKELGVNQIDYLPRATDHMPQIIAFIQTLVEKGHAYAVDGDVFFDVSKDPGYGQLSNRSPEDQQGEGGGAASKKRSPGDFALWKNAKDSDISWDSPWGKGRPGWHIECSAMSHEILGDTFDIHGGGLDLMFPHHENERAQSSCCHNAPMVKYWMHNGLMRAGEKGKVGGKSDRQESAEEAASGKISRSKGAGGLADLIRKHSGERIRFFLLRTHYRSTIVYGEDGLAEAGTSLEAFYRFFDRFDEIVANTGVTFYTLDAATKREDGAFDPAGNELLESIHAIREKFLAAMDDDFNTGSAISHLFESIKIFNRFADAQSLSPGAPAENEHVQSLIAAVKVIRELAGTLGLFQKPVASSGGNEEDAELLDQVVHLLINLRKEARENKDYAMGDAIRDRLSSLGISLLDKKEGTSWERS</sequence>
<dbReference type="Proteomes" id="UP000316598">
    <property type="component" value="Unassembled WGS sequence"/>
</dbReference>
<dbReference type="PRINTS" id="PR00983">
    <property type="entry name" value="TRNASYNTHCYS"/>
</dbReference>
<dbReference type="Pfam" id="PF01406">
    <property type="entry name" value="tRNA-synt_1e"/>
    <property type="match status" value="1"/>
</dbReference>
<evidence type="ECO:0000256" key="5">
    <source>
        <dbReference type="ARBA" id="ARBA00022598"/>
    </source>
</evidence>
<keyword evidence="5 12" id="KW-0436">Ligase</keyword>
<evidence type="ECO:0000313" key="15">
    <source>
        <dbReference type="EMBL" id="TWT52978.1"/>
    </source>
</evidence>
<evidence type="ECO:0000256" key="3">
    <source>
        <dbReference type="ARBA" id="ARBA00011245"/>
    </source>
</evidence>
<dbReference type="InterPro" id="IPR009080">
    <property type="entry name" value="tRNAsynth_Ia_anticodon-bd"/>
</dbReference>
<comment type="caution">
    <text evidence="15">The sequence shown here is derived from an EMBL/GenBank/DDBJ whole genome shotgun (WGS) entry which is preliminary data.</text>
</comment>
<dbReference type="OrthoDB" id="9815130at2"/>
<dbReference type="GO" id="GO:0008270">
    <property type="term" value="F:zinc ion binding"/>
    <property type="evidence" value="ECO:0007669"/>
    <property type="project" value="UniProtKB-UniRule"/>
</dbReference>
<evidence type="ECO:0000256" key="10">
    <source>
        <dbReference type="ARBA" id="ARBA00022917"/>
    </source>
</evidence>
<evidence type="ECO:0000256" key="8">
    <source>
        <dbReference type="ARBA" id="ARBA00022833"/>
    </source>
</evidence>
<dbReference type="InterPro" id="IPR024909">
    <property type="entry name" value="Cys-tRNA/MSH_ligase"/>
</dbReference>
<evidence type="ECO:0000256" key="1">
    <source>
        <dbReference type="ARBA" id="ARBA00004496"/>
    </source>
</evidence>
<dbReference type="EMBL" id="SJPI01000001">
    <property type="protein sequence ID" value="TWT52978.1"/>
    <property type="molecule type" value="Genomic_DNA"/>
</dbReference>
<dbReference type="Pfam" id="PF09190">
    <property type="entry name" value="DALR_2"/>
    <property type="match status" value="1"/>
</dbReference>
<gene>
    <name evidence="12 15" type="primary">cysS</name>
    <name evidence="15" type="ORF">Pla22_06060</name>
</gene>
<dbReference type="PANTHER" id="PTHR10890:SF3">
    <property type="entry name" value="CYSTEINE--TRNA LIGASE, CYTOPLASMIC"/>
    <property type="match status" value="1"/>
</dbReference>
<comment type="subunit">
    <text evidence="3 12">Monomer.</text>
</comment>
<keyword evidence="6 12" id="KW-0479">Metal-binding</keyword>
<dbReference type="EC" id="6.1.1.16" evidence="12"/>
<evidence type="ECO:0000259" key="14">
    <source>
        <dbReference type="SMART" id="SM00840"/>
    </source>
</evidence>
<comment type="caution">
    <text evidence="12">Lacks conserved residue(s) required for the propagation of feature annotation.</text>
</comment>
<evidence type="ECO:0000256" key="11">
    <source>
        <dbReference type="ARBA" id="ARBA00023146"/>
    </source>
</evidence>
<accession>A0A5C5WQT6</accession>
<feature type="binding site" evidence="12">
    <location>
        <position position="225"/>
    </location>
    <ligand>
        <name>Zn(2+)</name>
        <dbReference type="ChEBI" id="CHEBI:29105"/>
    </ligand>
</feature>
<feature type="binding site" evidence="12">
    <location>
        <position position="46"/>
    </location>
    <ligand>
        <name>Zn(2+)</name>
        <dbReference type="ChEBI" id="CHEBI:29105"/>
    </ligand>
</feature>
<dbReference type="CDD" id="cd00672">
    <property type="entry name" value="CysRS_core"/>
    <property type="match status" value="1"/>
</dbReference>
<name>A0A5C5WQT6_9BACT</name>
<dbReference type="SUPFAM" id="SSF52374">
    <property type="entry name" value="Nucleotidylyl transferase"/>
    <property type="match status" value="1"/>
</dbReference>
<dbReference type="GO" id="GO:0005829">
    <property type="term" value="C:cytosol"/>
    <property type="evidence" value="ECO:0007669"/>
    <property type="project" value="TreeGrafter"/>
</dbReference>
<dbReference type="InterPro" id="IPR014729">
    <property type="entry name" value="Rossmann-like_a/b/a_fold"/>
</dbReference>
<feature type="region of interest" description="Disordered" evidence="13">
    <location>
        <begin position="170"/>
        <end position="196"/>
    </location>
</feature>
<evidence type="ECO:0000256" key="9">
    <source>
        <dbReference type="ARBA" id="ARBA00022840"/>
    </source>
</evidence>
<dbReference type="RefSeq" id="WP_146513269.1">
    <property type="nucleotide sequence ID" value="NZ_SJPI01000001.1"/>
</dbReference>
<comment type="subcellular location">
    <subcellularLocation>
        <location evidence="1 12">Cytoplasm</location>
    </subcellularLocation>
</comment>
<evidence type="ECO:0000256" key="2">
    <source>
        <dbReference type="ARBA" id="ARBA00005594"/>
    </source>
</evidence>
<feature type="short sequence motif" description="'HIGH' region" evidence="12">
    <location>
        <begin position="48"/>
        <end position="58"/>
    </location>
</feature>
<comment type="cofactor">
    <cofactor evidence="12">
        <name>Zn(2+)</name>
        <dbReference type="ChEBI" id="CHEBI:29105"/>
    </cofactor>
    <text evidence="12">Binds 1 zinc ion per subunit.</text>
</comment>
<protein>
    <recommendedName>
        <fullName evidence="12">Cysteine--tRNA ligase</fullName>
        <ecNumber evidence="12">6.1.1.16</ecNumber>
    </recommendedName>
    <alternativeName>
        <fullName evidence="12">Cysteinyl-tRNA synthetase</fullName>
        <shortName evidence="12">CysRS</shortName>
    </alternativeName>
</protein>
<dbReference type="InterPro" id="IPR015273">
    <property type="entry name" value="Cys-tRNA-synt_Ia_DALR"/>
</dbReference>
<feature type="region of interest" description="Disordered" evidence="13">
    <location>
        <begin position="280"/>
        <end position="307"/>
    </location>
</feature>
<dbReference type="InterPro" id="IPR032678">
    <property type="entry name" value="tRNA-synt_1_cat_dom"/>
</dbReference>
<feature type="domain" description="Cysteinyl-tRNA synthetase class Ia DALR" evidence="14">
    <location>
        <begin position="402"/>
        <end position="483"/>
    </location>
</feature>
<comment type="catalytic activity">
    <reaction evidence="12">
        <text>tRNA(Cys) + L-cysteine + ATP = L-cysteinyl-tRNA(Cys) + AMP + diphosphate</text>
        <dbReference type="Rhea" id="RHEA:17773"/>
        <dbReference type="Rhea" id="RHEA-COMP:9661"/>
        <dbReference type="Rhea" id="RHEA-COMP:9679"/>
        <dbReference type="ChEBI" id="CHEBI:30616"/>
        <dbReference type="ChEBI" id="CHEBI:33019"/>
        <dbReference type="ChEBI" id="CHEBI:35235"/>
        <dbReference type="ChEBI" id="CHEBI:78442"/>
        <dbReference type="ChEBI" id="CHEBI:78517"/>
        <dbReference type="ChEBI" id="CHEBI:456215"/>
        <dbReference type="EC" id="6.1.1.16"/>
    </reaction>
</comment>
<keyword evidence="8 12" id="KW-0862">Zinc</keyword>
<reference evidence="15 16" key="1">
    <citation type="submission" date="2019-02" db="EMBL/GenBank/DDBJ databases">
        <title>Deep-cultivation of Planctomycetes and their phenomic and genomic characterization uncovers novel biology.</title>
        <authorList>
            <person name="Wiegand S."/>
            <person name="Jogler M."/>
            <person name="Boedeker C."/>
            <person name="Pinto D."/>
            <person name="Vollmers J."/>
            <person name="Rivas-Marin E."/>
            <person name="Kohn T."/>
            <person name="Peeters S.H."/>
            <person name="Heuer A."/>
            <person name="Rast P."/>
            <person name="Oberbeckmann S."/>
            <person name="Bunk B."/>
            <person name="Jeske O."/>
            <person name="Meyerdierks A."/>
            <person name="Storesund J.E."/>
            <person name="Kallscheuer N."/>
            <person name="Luecker S."/>
            <person name="Lage O.M."/>
            <person name="Pohl T."/>
            <person name="Merkel B.J."/>
            <person name="Hornburger P."/>
            <person name="Mueller R.-W."/>
            <person name="Bruemmer F."/>
            <person name="Labrenz M."/>
            <person name="Spormann A.M."/>
            <person name="Op Den Camp H."/>
            <person name="Overmann J."/>
            <person name="Amann R."/>
            <person name="Jetten M.S.M."/>
            <person name="Mascher T."/>
            <person name="Medema M.H."/>
            <person name="Devos D.P."/>
            <person name="Kaster A.-K."/>
            <person name="Ovreas L."/>
            <person name="Rohde M."/>
            <person name="Galperin M.Y."/>
            <person name="Jogler C."/>
        </authorList>
    </citation>
    <scope>NUCLEOTIDE SEQUENCE [LARGE SCALE GENOMIC DNA]</scope>
    <source>
        <strain evidence="15 16">Pla22</strain>
    </source>
</reference>
<comment type="similarity">
    <text evidence="2 12">Belongs to the class-I aminoacyl-tRNA synthetase family.</text>
</comment>